<protein>
    <submittedName>
        <fullName evidence="2">Glycosyltransferase</fullName>
    </submittedName>
</protein>
<dbReference type="eggNOG" id="ENOG502SW0P">
    <property type="taxonomic scope" value="Eukaryota"/>
</dbReference>
<feature type="transmembrane region" description="Helical" evidence="1">
    <location>
        <begin position="12"/>
        <end position="30"/>
    </location>
</feature>
<dbReference type="GO" id="GO:0016740">
    <property type="term" value="F:transferase activity"/>
    <property type="evidence" value="ECO:0007669"/>
    <property type="project" value="UniProtKB-KW"/>
</dbReference>
<feature type="transmembrane region" description="Helical" evidence="1">
    <location>
        <begin position="545"/>
        <end position="567"/>
    </location>
</feature>
<feature type="transmembrane region" description="Helical" evidence="1">
    <location>
        <begin position="478"/>
        <end position="498"/>
    </location>
</feature>
<evidence type="ECO:0000313" key="3">
    <source>
        <dbReference type="Proteomes" id="UP000002630"/>
    </source>
</evidence>
<keyword evidence="1" id="KW-0472">Membrane</keyword>
<dbReference type="InParanoid" id="D7G114"/>
<sequence length="605" mass="67727">MSLMKHMVYKTCWAIIFTLNLIAVILSFTSRWEGGYEVSKSLLLVTVVILWLSAMATNIVVTDIAAEYICILLGAAKLHGFDKPKEMKTGLLEAPECGEPYIVVYCLKSKAAEDIDDTLASMEKSWQSNKDYPNAVYLILSGTSDEELYAGEREAIDSWNALHSEDGVVCRYLRRNRSILYKYGQYLDFIMLINGHDGTGGENSVALYKDALPEDGTGCFDASSDVDFFKGHLEFDRLVILDKDNVLGAAFFDKANSLYKQSDCDIAIIQPAIVSPDIDTRTSDGSDTFYGSFTMASHDMGSKMAAFRSVFFPSATFFGKGVIRRTKYNELLLGYNCQTYTTEEGTRLPRDLVSHDIIESSIMTCIKDPTLEIIEGFPGTCLEWHLRQSRWDRGDLILSKYLFAWSYGLPANFCSRFSNSSCIPFYSSFASRSTVHTGTFNVRVIAIRPLVVLAILLYSNLGGNARLFVSEIYMLEILLVPFVVKIVTATSFSSGMFLTVHDMYIGAIDIYYGTARTIRALVSIAYGVGGWSPFGDEGHTPLITMLHYCRCVLVELVVALCLQIWCIKESFDEQGHFREMHVGLIIWLGFVLAHPFYVFATAHKV</sequence>
<name>D7G114_ECTSI</name>
<dbReference type="AlphaFoldDB" id="D7G114"/>
<accession>D7G114</accession>
<evidence type="ECO:0000256" key="1">
    <source>
        <dbReference type="SAM" id="Phobius"/>
    </source>
</evidence>
<dbReference type="OrthoDB" id="6148755at2759"/>
<keyword evidence="1" id="KW-0812">Transmembrane</keyword>
<gene>
    <name evidence="2" type="ORF">Esi_0424_0025</name>
</gene>
<reference evidence="2 3" key="1">
    <citation type="journal article" date="2010" name="Nature">
        <title>The Ectocarpus genome and the independent evolution of multicellularity in brown algae.</title>
        <authorList>
            <person name="Cock J.M."/>
            <person name="Sterck L."/>
            <person name="Rouze P."/>
            <person name="Scornet D."/>
            <person name="Allen A.E."/>
            <person name="Amoutzias G."/>
            <person name="Anthouard V."/>
            <person name="Artiguenave F."/>
            <person name="Aury J.M."/>
            <person name="Badger J.H."/>
            <person name="Beszteri B."/>
            <person name="Billiau K."/>
            <person name="Bonnet E."/>
            <person name="Bothwell J.H."/>
            <person name="Bowler C."/>
            <person name="Boyen C."/>
            <person name="Brownlee C."/>
            <person name="Carrano C.J."/>
            <person name="Charrier B."/>
            <person name="Cho G.Y."/>
            <person name="Coelho S.M."/>
            <person name="Collen J."/>
            <person name="Corre E."/>
            <person name="Da Silva C."/>
            <person name="Delage L."/>
            <person name="Delaroque N."/>
            <person name="Dittami S.M."/>
            <person name="Doulbeau S."/>
            <person name="Elias M."/>
            <person name="Farnham G."/>
            <person name="Gachon C.M."/>
            <person name="Gschloessl B."/>
            <person name="Heesch S."/>
            <person name="Jabbari K."/>
            <person name="Jubin C."/>
            <person name="Kawai H."/>
            <person name="Kimura K."/>
            <person name="Kloareg B."/>
            <person name="Kupper F.C."/>
            <person name="Lang D."/>
            <person name="Le Bail A."/>
            <person name="Leblanc C."/>
            <person name="Lerouge P."/>
            <person name="Lohr M."/>
            <person name="Lopez P.J."/>
            <person name="Martens C."/>
            <person name="Maumus F."/>
            <person name="Michel G."/>
            <person name="Miranda-Saavedra D."/>
            <person name="Morales J."/>
            <person name="Moreau H."/>
            <person name="Motomura T."/>
            <person name="Nagasato C."/>
            <person name="Napoli C.A."/>
            <person name="Nelson D.R."/>
            <person name="Nyvall-Collen P."/>
            <person name="Peters A.F."/>
            <person name="Pommier C."/>
            <person name="Potin P."/>
            <person name="Poulain J."/>
            <person name="Quesneville H."/>
            <person name="Read B."/>
            <person name="Rensing S.A."/>
            <person name="Ritter A."/>
            <person name="Rousvoal S."/>
            <person name="Samanta M."/>
            <person name="Samson G."/>
            <person name="Schroeder D.C."/>
            <person name="Segurens B."/>
            <person name="Strittmatter M."/>
            <person name="Tonon T."/>
            <person name="Tregear J.W."/>
            <person name="Valentin K."/>
            <person name="von Dassow P."/>
            <person name="Yamagishi T."/>
            <person name="Van de Peer Y."/>
            <person name="Wincker P."/>
        </authorList>
    </citation>
    <scope>NUCLEOTIDE SEQUENCE [LARGE SCALE GENOMIC DNA]</scope>
    <source>
        <strain evidence="3">Ec32 / CCAP1310/4</strain>
    </source>
</reference>
<dbReference type="Proteomes" id="UP000002630">
    <property type="component" value="Unassembled WGS sequence"/>
</dbReference>
<organism evidence="2 3">
    <name type="scientific">Ectocarpus siliculosus</name>
    <name type="common">Brown alga</name>
    <name type="synonym">Conferva siliculosa</name>
    <dbReference type="NCBI Taxonomy" id="2880"/>
    <lineage>
        <taxon>Eukaryota</taxon>
        <taxon>Sar</taxon>
        <taxon>Stramenopiles</taxon>
        <taxon>Ochrophyta</taxon>
        <taxon>PX clade</taxon>
        <taxon>Phaeophyceae</taxon>
        <taxon>Ectocarpales</taxon>
        <taxon>Ectocarpaceae</taxon>
        <taxon>Ectocarpus</taxon>
    </lineage>
</organism>
<dbReference type="EMBL" id="FN649760">
    <property type="protein sequence ID" value="CBJ33124.1"/>
    <property type="molecule type" value="Genomic_DNA"/>
</dbReference>
<keyword evidence="1" id="KW-1133">Transmembrane helix</keyword>
<feature type="transmembrane region" description="Helical" evidence="1">
    <location>
        <begin position="42"/>
        <end position="75"/>
    </location>
</feature>
<proteinExistence type="predicted"/>
<feature type="transmembrane region" description="Helical" evidence="1">
    <location>
        <begin position="510"/>
        <end position="533"/>
    </location>
</feature>
<feature type="transmembrane region" description="Helical" evidence="1">
    <location>
        <begin position="579"/>
        <end position="600"/>
    </location>
</feature>
<evidence type="ECO:0000313" key="2">
    <source>
        <dbReference type="EMBL" id="CBJ33124.1"/>
    </source>
</evidence>
<keyword evidence="3" id="KW-1185">Reference proteome</keyword>
<feature type="transmembrane region" description="Helical" evidence="1">
    <location>
        <begin position="440"/>
        <end position="458"/>
    </location>
</feature>